<evidence type="ECO:0000313" key="1">
    <source>
        <dbReference type="EMBL" id="GFY20114.1"/>
    </source>
</evidence>
<comment type="caution">
    <text evidence="1">The sequence shown here is derived from an EMBL/GenBank/DDBJ whole genome shotgun (WGS) entry which is preliminary data.</text>
</comment>
<organism evidence="1 2">
    <name type="scientific">Trichonephila clavipes</name>
    <name type="common">Golden silk orbweaver</name>
    <name type="synonym">Nephila clavipes</name>
    <dbReference type="NCBI Taxonomy" id="2585209"/>
    <lineage>
        <taxon>Eukaryota</taxon>
        <taxon>Metazoa</taxon>
        <taxon>Ecdysozoa</taxon>
        <taxon>Arthropoda</taxon>
        <taxon>Chelicerata</taxon>
        <taxon>Arachnida</taxon>
        <taxon>Araneae</taxon>
        <taxon>Araneomorphae</taxon>
        <taxon>Entelegynae</taxon>
        <taxon>Araneoidea</taxon>
        <taxon>Nephilidae</taxon>
        <taxon>Trichonephila</taxon>
    </lineage>
</organism>
<dbReference type="EMBL" id="BMAU01021354">
    <property type="protein sequence ID" value="GFY20114.1"/>
    <property type="molecule type" value="Genomic_DNA"/>
</dbReference>
<protein>
    <submittedName>
        <fullName evidence="1">Uncharacterized protein</fullName>
    </submittedName>
</protein>
<gene>
    <name evidence="1" type="ORF">TNCV_2148071</name>
</gene>
<sequence length="88" mass="10337">MSMLSTIRKNKPKLPEEMLNKEVHISLFYFTEDTAVVNYIPKKNKNVPLMRTLHRGKEVSNRPDKKPLMILDYNSTERAVYTLELLNT</sequence>
<dbReference type="AlphaFoldDB" id="A0A8X6SU78"/>
<dbReference type="Proteomes" id="UP000887159">
    <property type="component" value="Unassembled WGS sequence"/>
</dbReference>
<keyword evidence="2" id="KW-1185">Reference proteome</keyword>
<proteinExistence type="predicted"/>
<name>A0A8X6SU78_TRICX</name>
<evidence type="ECO:0000313" key="2">
    <source>
        <dbReference type="Proteomes" id="UP000887159"/>
    </source>
</evidence>
<reference evidence="1" key="1">
    <citation type="submission" date="2020-08" db="EMBL/GenBank/DDBJ databases">
        <title>Multicomponent nature underlies the extraordinary mechanical properties of spider dragline silk.</title>
        <authorList>
            <person name="Kono N."/>
            <person name="Nakamura H."/>
            <person name="Mori M."/>
            <person name="Yoshida Y."/>
            <person name="Ohtoshi R."/>
            <person name="Malay A.D."/>
            <person name="Moran D.A.P."/>
            <person name="Tomita M."/>
            <person name="Numata K."/>
            <person name="Arakawa K."/>
        </authorList>
    </citation>
    <scope>NUCLEOTIDE SEQUENCE</scope>
</reference>
<accession>A0A8X6SU78</accession>